<dbReference type="RefSeq" id="WP_079414435.1">
    <property type="nucleotide sequence ID" value="NZ_MBTG01000017.1"/>
</dbReference>
<keyword evidence="2" id="KW-1185">Reference proteome</keyword>
<evidence type="ECO:0000313" key="1">
    <source>
        <dbReference type="EMBL" id="OPH56205.1"/>
    </source>
</evidence>
<evidence type="ECO:0000313" key="2">
    <source>
        <dbReference type="Proteomes" id="UP000190626"/>
    </source>
</evidence>
<gene>
    <name evidence="1" type="ORF">BC351_28985</name>
</gene>
<dbReference type="STRING" id="1469647.BC351_28985"/>
<protein>
    <recommendedName>
        <fullName evidence="3">HhH-GPD domain-containing protein</fullName>
    </recommendedName>
</protein>
<evidence type="ECO:0008006" key="3">
    <source>
        <dbReference type="Google" id="ProtNLM"/>
    </source>
</evidence>
<comment type="caution">
    <text evidence="1">The sequence shown here is derived from an EMBL/GenBank/DDBJ whole genome shotgun (WGS) entry which is preliminary data.</text>
</comment>
<dbReference type="OrthoDB" id="12078at2"/>
<dbReference type="Proteomes" id="UP000190626">
    <property type="component" value="Unassembled WGS sequence"/>
</dbReference>
<sequence length="201" mass="22947">MSDILSKANQLITHLKSLTDFVIVDEIDTYEHMGALIVDAILQSGIKYETVVKPRVERILKDYPEVRTTTEFLKILTEKAPAPLLNFGGDKPMRLLELTCFLRLEGVETTHDLRNWLDKSENKTRLMKIKGIKDKTVDYLGILAGQDTNAVDRHMINFLKQAEIVSVSYGEIQEIINCAADILEVPRAHFDHSIWTYMSNL</sequence>
<reference evidence="2" key="1">
    <citation type="submission" date="2016-07" db="EMBL/GenBank/DDBJ databases">
        <authorList>
            <person name="Florea S."/>
            <person name="Webb J.S."/>
            <person name="Jaromczyk J."/>
            <person name="Schardl C.L."/>
        </authorList>
    </citation>
    <scope>NUCLEOTIDE SEQUENCE [LARGE SCALE GENOMIC DNA]</scope>
    <source>
        <strain evidence="2">CY1</strain>
    </source>
</reference>
<dbReference type="EMBL" id="MBTG01000017">
    <property type="protein sequence ID" value="OPH56205.1"/>
    <property type="molecule type" value="Genomic_DNA"/>
</dbReference>
<name>A0A1V4HHJ4_9BACL</name>
<proteinExistence type="predicted"/>
<organism evidence="1 2">
    <name type="scientific">Paenibacillus ferrarius</name>
    <dbReference type="NCBI Taxonomy" id="1469647"/>
    <lineage>
        <taxon>Bacteria</taxon>
        <taxon>Bacillati</taxon>
        <taxon>Bacillota</taxon>
        <taxon>Bacilli</taxon>
        <taxon>Bacillales</taxon>
        <taxon>Paenibacillaceae</taxon>
        <taxon>Paenibacillus</taxon>
    </lineage>
</organism>
<dbReference type="AlphaFoldDB" id="A0A1V4HHJ4"/>
<accession>A0A1V4HHJ4</accession>